<keyword evidence="3" id="KW-1185">Reference proteome</keyword>
<dbReference type="AlphaFoldDB" id="A0A318SP02"/>
<keyword evidence="2" id="KW-0808">Transferase</keyword>
<dbReference type="InterPro" id="IPR000182">
    <property type="entry name" value="GNAT_dom"/>
</dbReference>
<dbReference type="Pfam" id="PF13508">
    <property type="entry name" value="Acetyltransf_7"/>
    <property type="match status" value="1"/>
</dbReference>
<feature type="domain" description="N-acetyltransferase" evidence="1">
    <location>
        <begin position="1"/>
        <end position="141"/>
    </location>
</feature>
<dbReference type="GO" id="GO:0016747">
    <property type="term" value="F:acyltransferase activity, transferring groups other than amino-acyl groups"/>
    <property type="evidence" value="ECO:0007669"/>
    <property type="project" value="InterPro"/>
</dbReference>
<sequence>MRLEQARAEDAPALGALLSDWIDETPWMPRIHTRDEDADFAEHLVETAEVWVLRDAAPQGFLARREEQVAALYLRASARRQGGGALLLERAKEGRDCLRLWTFAANDGARRFYARHGFAEVGGTAGDNDEGLPDIRMEWRR</sequence>
<gene>
    <name evidence="2" type="ORF">DFP88_104172</name>
</gene>
<dbReference type="EMBL" id="QJTE01000004">
    <property type="protein sequence ID" value="PYE82416.1"/>
    <property type="molecule type" value="Genomic_DNA"/>
</dbReference>
<dbReference type="RefSeq" id="WP_110815087.1">
    <property type="nucleotide sequence ID" value="NZ_QJTE01000004.1"/>
</dbReference>
<dbReference type="OrthoDB" id="9797417at2"/>
<name>A0A318SP02_9RHOB</name>
<dbReference type="InterPro" id="IPR016181">
    <property type="entry name" value="Acyl_CoA_acyltransferase"/>
</dbReference>
<comment type="caution">
    <text evidence="2">The sequence shown here is derived from an EMBL/GenBank/DDBJ whole genome shotgun (WGS) entry which is preliminary data.</text>
</comment>
<dbReference type="Proteomes" id="UP000248311">
    <property type="component" value="Unassembled WGS sequence"/>
</dbReference>
<dbReference type="Gene3D" id="3.40.630.30">
    <property type="match status" value="1"/>
</dbReference>
<evidence type="ECO:0000313" key="3">
    <source>
        <dbReference type="Proteomes" id="UP000248311"/>
    </source>
</evidence>
<dbReference type="SUPFAM" id="SSF55729">
    <property type="entry name" value="Acyl-CoA N-acyltransferases (Nat)"/>
    <property type="match status" value="1"/>
</dbReference>
<proteinExistence type="predicted"/>
<organism evidence="2 3">
    <name type="scientific">Pseudoroseicyclus aestuarii</name>
    <dbReference type="NCBI Taxonomy" id="1795041"/>
    <lineage>
        <taxon>Bacteria</taxon>
        <taxon>Pseudomonadati</taxon>
        <taxon>Pseudomonadota</taxon>
        <taxon>Alphaproteobacteria</taxon>
        <taxon>Rhodobacterales</taxon>
        <taxon>Paracoccaceae</taxon>
        <taxon>Pseudoroseicyclus</taxon>
    </lineage>
</organism>
<evidence type="ECO:0000313" key="2">
    <source>
        <dbReference type="EMBL" id="PYE82416.1"/>
    </source>
</evidence>
<evidence type="ECO:0000259" key="1">
    <source>
        <dbReference type="PROSITE" id="PS51186"/>
    </source>
</evidence>
<reference evidence="2 3" key="1">
    <citation type="submission" date="2018-06" db="EMBL/GenBank/DDBJ databases">
        <title>Genomic Encyclopedia of Type Strains, Phase III (KMG-III): the genomes of soil and plant-associated and newly described type strains.</title>
        <authorList>
            <person name="Whitman W."/>
        </authorList>
    </citation>
    <scope>NUCLEOTIDE SEQUENCE [LARGE SCALE GENOMIC DNA]</scope>
    <source>
        <strain evidence="2 3">CECT 9025</strain>
    </source>
</reference>
<accession>A0A318SP02</accession>
<keyword evidence="2" id="KW-0012">Acyltransferase</keyword>
<dbReference type="PROSITE" id="PS51186">
    <property type="entry name" value="GNAT"/>
    <property type="match status" value="1"/>
</dbReference>
<protein>
    <submittedName>
        <fullName evidence="2">L-amino acid N-acyltransferase YncA</fullName>
    </submittedName>
</protein>